<feature type="region of interest" description="Disordered" evidence="1">
    <location>
        <begin position="1"/>
        <end position="64"/>
    </location>
</feature>
<evidence type="ECO:0000256" key="1">
    <source>
        <dbReference type="SAM" id="MobiDB-lite"/>
    </source>
</evidence>
<dbReference type="Proteomes" id="UP000275232">
    <property type="component" value="Unassembled WGS sequence"/>
</dbReference>
<dbReference type="RefSeq" id="WP_123877557.1">
    <property type="nucleotide sequence ID" value="NZ_RPFZ01000001.1"/>
</dbReference>
<dbReference type="AlphaFoldDB" id="A0A3N5CNW4"/>
<keyword evidence="3" id="KW-1185">Reference proteome</keyword>
<reference evidence="2 3" key="1">
    <citation type="submission" date="2018-11" db="EMBL/GenBank/DDBJ databases">
        <title>Erythrobacter spongiae sp. nov., isolated from a marine sponge.</title>
        <authorList>
            <person name="Zhuang L."/>
            <person name="Luo L."/>
        </authorList>
    </citation>
    <scope>NUCLEOTIDE SEQUENCE [LARGE SCALE GENOMIC DNA]</scope>
    <source>
        <strain evidence="2 3">HN-E23</strain>
    </source>
</reference>
<sequence>MEYEIDDQPQGANGAAEEDDNDSAVVRDHRALKNQSSVNPRDYPDRKDRALEIPEQEDDQPQMR</sequence>
<comment type="caution">
    <text evidence="2">The sequence shown here is derived from an EMBL/GenBank/DDBJ whole genome shotgun (WGS) entry which is preliminary data.</text>
</comment>
<evidence type="ECO:0000313" key="3">
    <source>
        <dbReference type="Proteomes" id="UP000275232"/>
    </source>
</evidence>
<dbReference type="EMBL" id="RPFZ01000001">
    <property type="protein sequence ID" value="RPF70267.1"/>
    <property type="molecule type" value="Genomic_DNA"/>
</dbReference>
<protein>
    <submittedName>
        <fullName evidence="2">Uncharacterized protein</fullName>
    </submittedName>
</protein>
<gene>
    <name evidence="2" type="ORF">EG799_00465</name>
</gene>
<dbReference type="OrthoDB" id="7410422at2"/>
<feature type="compositionally biased region" description="Basic and acidic residues" evidence="1">
    <location>
        <begin position="42"/>
        <end position="52"/>
    </location>
</feature>
<feature type="compositionally biased region" description="Acidic residues" evidence="1">
    <location>
        <begin position="54"/>
        <end position="64"/>
    </location>
</feature>
<accession>A0A3N5CNW4</accession>
<evidence type="ECO:0000313" key="2">
    <source>
        <dbReference type="EMBL" id="RPF70267.1"/>
    </source>
</evidence>
<organism evidence="2 3">
    <name type="scientific">Aurantiacibacter spongiae</name>
    <dbReference type="NCBI Taxonomy" id="2488860"/>
    <lineage>
        <taxon>Bacteria</taxon>
        <taxon>Pseudomonadati</taxon>
        <taxon>Pseudomonadota</taxon>
        <taxon>Alphaproteobacteria</taxon>
        <taxon>Sphingomonadales</taxon>
        <taxon>Erythrobacteraceae</taxon>
        <taxon>Aurantiacibacter</taxon>
    </lineage>
</organism>
<proteinExistence type="predicted"/>
<name>A0A3N5CNW4_9SPHN</name>